<keyword evidence="2" id="KW-1185">Reference proteome</keyword>
<sequence>MQKQRYSIFVSLHSEMVNELEQLEKEGLNPIEYARRGIDTAKAALERLRQHVIDNGFTDEEHEIVFFKEVKPQFMSKLIFFQKLYDLEVNRPLKIDRINAGKYFRREIRKVKKHYKKFGDLYSYYKSGETMLDKVYFTRKPGGLLYSGDSYLIVDSSFQTLYDSTLAEFIADESYCEYLYRQLALVDTIQQTIGFMEKQPSKGLRWTGSKTALTELIYALYSAGVLNDGNADVKDIVADLSQTFNIDLGNFYRTFQEIRLRKKDRVSFLNQLIDRLEDRMNYWDENPKQ</sequence>
<organism evidence="1 2">
    <name type="scientific">Chitinophaga varians</name>
    <dbReference type="NCBI Taxonomy" id="2202339"/>
    <lineage>
        <taxon>Bacteria</taxon>
        <taxon>Pseudomonadati</taxon>
        <taxon>Bacteroidota</taxon>
        <taxon>Chitinophagia</taxon>
        <taxon>Chitinophagales</taxon>
        <taxon>Chitinophagaceae</taxon>
        <taxon>Chitinophaga</taxon>
    </lineage>
</organism>
<comment type="caution">
    <text evidence="1">The sequence shown here is derived from an EMBL/GenBank/DDBJ whole genome shotgun (WGS) entry which is preliminary data.</text>
</comment>
<dbReference type="AlphaFoldDB" id="A0A847RZ81"/>
<protein>
    <recommendedName>
        <fullName evidence="3">RteC protein</fullName>
    </recommendedName>
</protein>
<evidence type="ECO:0000313" key="2">
    <source>
        <dbReference type="Proteomes" id="UP000570474"/>
    </source>
</evidence>
<dbReference type="Pfam" id="PF09357">
    <property type="entry name" value="RteC"/>
    <property type="match status" value="1"/>
</dbReference>
<dbReference type="InterPro" id="IPR018534">
    <property type="entry name" value="Tet_reg_excision_RteC"/>
</dbReference>
<reference evidence="1 2" key="1">
    <citation type="submission" date="2020-04" db="EMBL/GenBank/DDBJ databases">
        <authorList>
            <person name="Yin C."/>
        </authorList>
    </citation>
    <scope>NUCLEOTIDE SEQUENCE [LARGE SCALE GENOMIC DNA]</scope>
    <source>
        <strain evidence="1 2">Ae27</strain>
    </source>
</reference>
<name>A0A847RZ81_9BACT</name>
<evidence type="ECO:0008006" key="3">
    <source>
        <dbReference type="Google" id="ProtNLM"/>
    </source>
</evidence>
<accession>A0A847RZ81</accession>
<evidence type="ECO:0000313" key="1">
    <source>
        <dbReference type="EMBL" id="NLR67314.1"/>
    </source>
</evidence>
<dbReference type="Proteomes" id="UP000570474">
    <property type="component" value="Unassembled WGS sequence"/>
</dbReference>
<dbReference type="RefSeq" id="WP_168873191.1">
    <property type="nucleotide sequence ID" value="NZ_JABAIA010000002.1"/>
</dbReference>
<dbReference type="EMBL" id="JABAIA010000002">
    <property type="protein sequence ID" value="NLR67314.1"/>
    <property type="molecule type" value="Genomic_DNA"/>
</dbReference>
<gene>
    <name evidence="1" type="ORF">HGH92_23620</name>
</gene>
<proteinExistence type="predicted"/>